<evidence type="ECO:0000259" key="5">
    <source>
        <dbReference type="Pfam" id="PF01464"/>
    </source>
</evidence>
<comment type="similarity">
    <text evidence="1">Belongs to the transglycosylase Slt family.</text>
</comment>
<dbReference type="PANTHER" id="PTHR37423:SF2">
    <property type="entry name" value="MEMBRANE-BOUND LYTIC MUREIN TRANSGLYCOSYLASE C"/>
    <property type="match status" value="1"/>
</dbReference>
<dbReference type="RefSeq" id="WP_107393682.1">
    <property type="nucleotide sequence ID" value="NZ_PHHF01000004.1"/>
</dbReference>
<dbReference type="Proteomes" id="UP000241206">
    <property type="component" value="Unassembled WGS sequence"/>
</dbReference>
<evidence type="ECO:0000256" key="1">
    <source>
        <dbReference type="ARBA" id="ARBA00007734"/>
    </source>
</evidence>
<reference evidence="6 7" key="1">
    <citation type="submission" date="2017-11" db="EMBL/GenBank/DDBJ databases">
        <title>Sphingomonas oleivorans sp. nov., isolated from oil-contaminated soil.</title>
        <authorList>
            <person name="Wang L."/>
            <person name="Chen L."/>
        </authorList>
    </citation>
    <scope>NUCLEOTIDE SEQUENCE [LARGE SCALE GENOMIC DNA]</scope>
    <source>
        <strain evidence="6 7">K101</strain>
    </source>
</reference>
<dbReference type="InterPro" id="IPR008258">
    <property type="entry name" value="Transglycosylase_SLT_dom_1"/>
</dbReference>
<evidence type="ECO:0000313" key="6">
    <source>
        <dbReference type="EMBL" id="PTD27694.1"/>
    </source>
</evidence>
<keyword evidence="4" id="KW-0732">Signal</keyword>
<comment type="caution">
    <text evidence="6">The sequence shown here is derived from an EMBL/GenBank/DDBJ whole genome shotgun (WGS) entry which is preliminary data.</text>
</comment>
<gene>
    <name evidence="6" type="ORF">CV103_01100</name>
</gene>
<dbReference type="PANTHER" id="PTHR37423">
    <property type="entry name" value="SOLUBLE LYTIC MUREIN TRANSGLYCOSYLASE-RELATED"/>
    <property type="match status" value="1"/>
</dbReference>
<dbReference type="Pfam" id="PF01464">
    <property type="entry name" value="SLT"/>
    <property type="match status" value="1"/>
</dbReference>
<dbReference type="AlphaFoldDB" id="A0A2T4I853"/>
<feature type="domain" description="Transglycosylase SLT" evidence="5">
    <location>
        <begin position="49"/>
        <end position="155"/>
    </location>
</feature>
<evidence type="ECO:0000256" key="3">
    <source>
        <dbReference type="SAM" id="MobiDB-lite"/>
    </source>
</evidence>
<feature type="region of interest" description="Disordered" evidence="3">
    <location>
        <begin position="195"/>
        <end position="229"/>
    </location>
</feature>
<evidence type="ECO:0000256" key="2">
    <source>
        <dbReference type="ARBA" id="ARBA00009387"/>
    </source>
</evidence>
<evidence type="ECO:0000313" key="7">
    <source>
        <dbReference type="Proteomes" id="UP000241206"/>
    </source>
</evidence>
<accession>A0A2T4I853</accession>
<dbReference type="EMBL" id="PHHF01000004">
    <property type="protein sequence ID" value="PTD27694.1"/>
    <property type="molecule type" value="Genomic_DNA"/>
</dbReference>
<feature type="chain" id="PRO_5015511442" evidence="4">
    <location>
        <begin position="20"/>
        <end position="229"/>
    </location>
</feature>
<keyword evidence="7" id="KW-1185">Reference proteome</keyword>
<feature type="signal peptide" evidence="4">
    <location>
        <begin position="1"/>
        <end position="19"/>
    </location>
</feature>
<dbReference type="SUPFAM" id="SSF53955">
    <property type="entry name" value="Lysozyme-like"/>
    <property type="match status" value="1"/>
</dbReference>
<sequence length="229" mass="24102">MATLTSIAAPVAWASLALAVPVAVPASDAPSASPPAFRTSPAVERWRPYIAEAAQRFAIPQAWIAAVMQAESAGLTHLNGRPITSPAGAMGLMQLMPGTWAAMRRRHGLGADPYDPHDNIMAGAAYLRAMYDRFGYPGLFAAYNAGPARYGEHLRTGRPLPGETRSYIAQLARTPATPSMPPAMLSGTRLFFSLGNTTEPASGHADSTPERPASGTLFIPLNDPPGGQP</sequence>
<protein>
    <submittedName>
        <fullName evidence="6">Lytic transglycosylase</fullName>
    </submittedName>
</protein>
<organism evidence="6 7">
    <name type="scientific">Edaphosphingomonas fennica</name>
    <dbReference type="NCBI Taxonomy" id="114404"/>
    <lineage>
        <taxon>Bacteria</taxon>
        <taxon>Pseudomonadati</taxon>
        <taxon>Pseudomonadota</taxon>
        <taxon>Alphaproteobacteria</taxon>
        <taxon>Sphingomonadales</taxon>
        <taxon>Rhizorhabdaceae</taxon>
        <taxon>Edaphosphingomonas</taxon>
    </lineage>
</organism>
<proteinExistence type="inferred from homology"/>
<dbReference type="InterPro" id="IPR023346">
    <property type="entry name" value="Lysozyme-like_dom_sf"/>
</dbReference>
<dbReference type="Gene3D" id="1.10.530.10">
    <property type="match status" value="1"/>
</dbReference>
<name>A0A2T4I853_9SPHN</name>
<comment type="similarity">
    <text evidence="2">Belongs to the virb1 family.</text>
</comment>
<dbReference type="CDD" id="cd00254">
    <property type="entry name" value="LT-like"/>
    <property type="match status" value="1"/>
</dbReference>
<evidence type="ECO:0000256" key="4">
    <source>
        <dbReference type="SAM" id="SignalP"/>
    </source>
</evidence>